<keyword evidence="5" id="KW-1185">Reference proteome</keyword>
<keyword evidence="2" id="KW-0378">Hydrolase</keyword>
<dbReference type="EMBL" id="CM007379">
    <property type="protein sequence ID" value="OIV92414.1"/>
    <property type="molecule type" value="Genomic_DNA"/>
</dbReference>
<evidence type="ECO:0008006" key="6">
    <source>
        <dbReference type="Google" id="ProtNLM"/>
    </source>
</evidence>
<evidence type="ECO:0000313" key="4">
    <source>
        <dbReference type="EMBL" id="OIV92414.1"/>
    </source>
</evidence>
<organism evidence="4 5">
    <name type="scientific">Lupinus angustifolius</name>
    <name type="common">Narrow-leaved blue lupine</name>
    <dbReference type="NCBI Taxonomy" id="3871"/>
    <lineage>
        <taxon>Eukaryota</taxon>
        <taxon>Viridiplantae</taxon>
        <taxon>Streptophyta</taxon>
        <taxon>Embryophyta</taxon>
        <taxon>Tracheophyta</taxon>
        <taxon>Spermatophyta</taxon>
        <taxon>Magnoliopsida</taxon>
        <taxon>eudicotyledons</taxon>
        <taxon>Gunneridae</taxon>
        <taxon>Pentapetalae</taxon>
        <taxon>rosids</taxon>
        <taxon>fabids</taxon>
        <taxon>Fabales</taxon>
        <taxon>Fabaceae</taxon>
        <taxon>Papilionoideae</taxon>
        <taxon>50 kb inversion clade</taxon>
        <taxon>genistoids sensu lato</taxon>
        <taxon>core genistoids</taxon>
        <taxon>Genisteae</taxon>
        <taxon>Lupinus</taxon>
    </lineage>
</organism>
<evidence type="ECO:0000256" key="1">
    <source>
        <dbReference type="ARBA" id="ARBA00010838"/>
    </source>
</evidence>
<dbReference type="Pfam" id="PF00232">
    <property type="entry name" value="Glyco_hydro_1"/>
    <property type="match status" value="2"/>
</dbReference>
<dbReference type="AlphaFoldDB" id="A0A1J7FWL9"/>
<dbReference type="STRING" id="3871.A0A1J7FWL9"/>
<dbReference type="Gramene" id="OIV92414">
    <property type="protein sequence ID" value="OIV92414"/>
    <property type="gene ID" value="TanjilG_23014"/>
</dbReference>
<dbReference type="OMA" id="MGGWANP"/>
<dbReference type="GO" id="GO:0008422">
    <property type="term" value="F:beta-glucosidase activity"/>
    <property type="evidence" value="ECO:0007669"/>
    <property type="project" value="TreeGrafter"/>
</dbReference>
<accession>A0A1J7FWL9</accession>
<evidence type="ECO:0000256" key="2">
    <source>
        <dbReference type="ARBA" id="ARBA00022801"/>
    </source>
</evidence>
<dbReference type="PANTHER" id="PTHR10353:SF175">
    <property type="entry name" value="BETA-GLUCOSIDASE 18-LIKE ISOFORM X1"/>
    <property type="match status" value="1"/>
</dbReference>
<dbReference type="Proteomes" id="UP000188354">
    <property type="component" value="Chromosome LG19"/>
</dbReference>
<reference evidence="4 5" key="1">
    <citation type="journal article" date="2017" name="Plant Biotechnol. J.">
        <title>A comprehensive draft genome sequence for lupin (Lupinus angustifolius), an emerging health food: insights into plant-microbe interactions and legume evolution.</title>
        <authorList>
            <person name="Hane J.K."/>
            <person name="Ming Y."/>
            <person name="Kamphuis L.G."/>
            <person name="Nelson M.N."/>
            <person name="Garg G."/>
            <person name="Atkins C.A."/>
            <person name="Bayer P.E."/>
            <person name="Bravo A."/>
            <person name="Bringans S."/>
            <person name="Cannon S."/>
            <person name="Edwards D."/>
            <person name="Foley R."/>
            <person name="Gao L.L."/>
            <person name="Harrison M.J."/>
            <person name="Huang W."/>
            <person name="Hurgobin B."/>
            <person name="Li S."/>
            <person name="Liu C.W."/>
            <person name="McGrath A."/>
            <person name="Morahan G."/>
            <person name="Murray J."/>
            <person name="Weller J."/>
            <person name="Jian J."/>
            <person name="Singh K.B."/>
        </authorList>
    </citation>
    <scope>NUCLEOTIDE SEQUENCE [LARGE SCALE GENOMIC DNA]</scope>
    <source>
        <strain evidence="5">cv. Tanjil</strain>
        <tissue evidence="4">Whole plant</tissue>
    </source>
</reference>
<keyword evidence="3" id="KW-0326">Glycosidase</keyword>
<dbReference type="PANTHER" id="PTHR10353">
    <property type="entry name" value="GLYCOSYL HYDROLASE"/>
    <property type="match status" value="1"/>
</dbReference>
<evidence type="ECO:0000256" key="3">
    <source>
        <dbReference type="ARBA" id="ARBA00023295"/>
    </source>
</evidence>
<dbReference type="SUPFAM" id="SSF51445">
    <property type="entry name" value="(Trans)glycosidases"/>
    <property type="match status" value="2"/>
</dbReference>
<proteinExistence type="inferred from homology"/>
<protein>
    <recommendedName>
        <fullName evidence="6">Beta-glucosidase</fullName>
    </recommendedName>
</protein>
<dbReference type="InterPro" id="IPR033132">
    <property type="entry name" value="GH_1_N_CS"/>
</dbReference>
<dbReference type="InterPro" id="IPR017853">
    <property type="entry name" value="GH"/>
</dbReference>
<gene>
    <name evidence="4" type="ORF">TanjilG_23014</name>
</gene>
<dbReference type="Gene3D" id="3.20.20.80">
    <property type="entry name" value="Glycosidases"/>
    <property type="match status" value="2"/>
</dbReference>
<evidence type="ECO:0000313" key="5">
    <source>
        <dbReference type="Proteomes" id="UP000188354"/>
    </source>
</evidence>
<sequence length="982" mass="112029">MFCCVHFHVLSSNEVGIGISRSQFPEGFLFGASTSSYQIEGAPLEDGKGLSNWDVFSHTAGKIENNENGDIADDHYHHYLEDINLMSSLGINVYRFSISWARILPRGIYGDINPPGIMFYNKIIDNLLLRGIEPFVTIHHHDMPQELQQKYGGWLSPLMQRDFVHFAEICFKSFGDRVKHWVTINEPALATDMAFIRGTYPPGHCSPPFGNCSTGNSDVEPLIVMHNMLLSHAKAVELYRKHFQVKQDGTIGIVVHTFMYEPLRDEECDRQAKNRALAFHLGWVLDPLVFGEYPAEMRSVLGSRLPRFSPEEKSILKGSLDFIGINHYGSLYAKDCSHSACALGADHPIRGFVETTGMRDGIPIGESTGMPKFFVVPRGMEKTVDYIKIRYHNMVMYITENGYSSPPQQDVTMQYFLQDSKRIEYHEAYLEALLRAIRKGANVRGYMVWSLFDNFEWNNGYGIRFGLYYVDRETLQRIPKFSVQCSNEVGAGITRSQFPEGFLFGVSTSSYQIEGAPLEDGKGWSNWDDFSHTPGKIKNDENGDIADDHFHLNLEDIKLMSFLGINVYRFSISWSRILPRGIYGDINPPGIMFYNKIIDNLLLRGIEPFVTIHHHDMPQELQEKYGGWLSPRIRRDFVHFAEVCFKSFGDRVKHWLTINEPNEVAETAFTWGIYPPSHCSPPFGNCSTGNSDVEPLAAMHNMLLSHAKAVELYRKNFQAKQGGTIGIVAITFMFEPLRDEECDREAVNRALAFLIAWVLDPLVFGEYPAEMRSILGSQLPSFSPKEKSILKGSLDFIGINHYGTLYVKDCSHSACSLFAKRPIRGFLEATGMRDGIPIGDPTGIPEFFVVPRGMEKIVDYIKIRYHNMVMYITENGYSSPPNQDVTKQDFLQDFKRIEYFEAYLEALLRAIRKGANVRGYMVWSLLDSFEWINGYGTRFGLYYVDRETLQRIPKLSVQWFSSFLNNNIHTKTEGFRIERSIS</sequence>
<dbReference type="GO" id="GO:0005975">
    <property type="term" value="P:carbohydrate metabolic process"/>
    <property type="evidence" value="ECO:0007669"/>
    <property type="project" value="InterPro"/>
</dbReference>
<dbReference type="FunFam" id="3.20.20.80:FF:000020">
    <property type="entry name" value="Beta-glucosidase 12"/>
    <property type="match status" value="2"/>
</dbReference>
<name>A0A1J7FWL9_LUPAN</name>
<dbReference type="PRINTS" id="PR00131">
    <property type="entry name" value="GLHYDRLASE1"/>
</dbReference>
<comment type="similarity">
    <text evidence="1">Belongs to the glycosyl hydrolase 1 family.</text>
</comment>
<dbReference type="PROSITE" id="PS00653">
    <property type="entry name" value="GLYCOSYL_HYDROL_F1_2"/>
    <property type="match status" value="2"/>
</dbReference>
<dbReference type="InterPro" id="IPR001360">
    <property type="entry name" value="Glyco_hydro_1"/>
</dbReference>